<protein>
    <submittedName>
        <fullName evidence="1">Phosphotransferase</fullName>
    </submittedName>
</protein>
<accession>A0A967EEF6</accession>
<name>A0A967EEF6_9MICO</name>
<dbReference type="AlphaFoldDB" id="A0A967EEF6"/>
<gene>
    <name evidence="1" type="ORF">G9U51_07480</name>
</gene>
<proteinExistence type="predicted"/>
<dbReference type="InterPro" id="IPR011009">
    <property type="entry name" value="Kinase-like_dom_sf"/>
</dbReference>
<dbReference type="Gene3D" id="3.90.1200.10">
    <property type="match status" value="1"/>
</dbReference>
<dbReference type="Proteomes" id="UP000744769">
    <property type="component" value="Unassembled WGS sequence"/>
</dbReference>
<reference evidence="1" key="1">
    <citation type="submission" date="2020-03" db="EMBL/GenBank/DDBJ databases">
        <title>Draft sequencing of Calidifontibacter sp. DB0510.</title>
        <authorList>
            <person name="Kim D.-U."/>
        </authorList>
    </citation>
    <scope>NUCLEOTIDE SEQUENCE</scope>
    <source>
        <strain evidence="1">DB0510</strain>
    </source>
</reference>
<organism evidence="1 2">
    <name type="scientific">Metallococcus carri</name>
    <dbReference type="NCBI Taxonomy" id="1656884"/>
    <lineage>
        <taxon>Bacteria</taxon>
        <taxon>Bacillati</taxon>
        <taxon>Actinomycetota</taxon>
        <taxon>Actinomycetes</taxon>
        <taxon>Micrococcales</taxon>
        <taxon>Dermacoccaceae</taxon>
        <taxon>Metallococcus</taxon>
    </lineage>
</organism>
<comment type="caution">
    <text evidence="1">The sequence shown here is derived from an EMBL/GenBank/DDBJ whole genome shotgun (WGS) entry which is preliminary data.</text>
</comment>
<dbReference type="SUPFAM" id="SSF56112">
    <property type="entry name" value="Protein kinase-like (PK-like)"/>
    <property type="match status" value="1"/>
</dbReference>
<keyword evidence="2" id="KW-1185">Reference proteome</keyword>
<dbReference type="EMBL" id="JAAOIV010000004">
    <property type="protein sequence ID" value="NHN55621.1"/>
    <property type="molecule type" value="Genomic_DNA"/>
</dbReference>
<evidence type="ECO:0000313" key="1">
    <source>
        <dbReference type="EMBL" id="NHN55621.1"/>
    </source>
</evidence>
<sequence length="359" mass="38461">MDDTTRTTIEQASTALGEPLTVIGAPLPTSDRNQVIRAQARGRTVIVKRNLTQDPFASGRESSALLALNSIDPGCAPRVLAEGDGLLVLEDLGDGGNVADALTGEDAAAAEAAVRAWAAGLGRFHVAGRAAASLFEDEMMRRTGTSSAYMDAQLEEAAAAWVGLAADLGVHTERSTFDDLASLTTRFRTDLSTLSAGDMCPDNNLLVDGRVVMIDLEFATIRHLAWDVAYLQVPWPSCWCAWTLPDGLTRAALAAWQASAASLLGDIAADDLRHDLRLAADGWRWLSSYWLLEQLAGPPRPARPERPSPRHQDRIVHSLRAAATSPLLPSLREVAADLAAAVEQRFNAQPLGYPRALAK</sequence>
<dbReference type="RefSeq" id="WP_166195480.1">
    <property type="nucleotide sequence ID" value="NZ_JAAOIV010000004.1"/>
</dbReference>
<evidence type="ECO:0000313" key="2">
    <source>
        <dbReference type="Proteomes" id="UP000744769"/>
    </source>
</evidence>